<dbReference type="EMBL" id="JAHUZE010000004">
    <property type="protein sequence ID" value="MBV7380382.1"/>
    <property type="molecule type" value="Genomic_DNA"/>
</dbReference>
<keyword evidence="2 3" id="KW-0472">Membrane</keyword>
<dbReference type="PANTHER" id="PTHR30329:SF21">
    <property type="entry name" value="LIPOPROTEIN YIAD-RELATED"/>
    <property type="match status" value="1"/>
</dbReference>
<evidence type="ECO:0000256" key="3">
    <source>
        <dbReference type="PROSITE-ProRule" id="PRU00473"/>
    </source>
</evidence>
<gene>
    <name evidence="5" type="ORF">KJP28_15760</name>
</gene>
<evidence type="ECO:0000313" key="6">
    <source>
        <dbReference type="Proteomes" id="UP000756530"/>
    </source>
</evidence>
<dbReference type="Proteomes" id="UP000756530">
    <property type="component" value="Unassembled WGS sequence"/>
</dbReference>
<organism evidence="5 6">
    <name type="scientific">Maritimibacter dapengensis</name>
    <dbReference type="NCBI Taxonomy" id="2836868"/>
    <lineage>
        <taxon>Bacteria</taxon>
        <taxon>Pseudomonadati</taxon>
        <taxon>Pseudomonadota</taxon>
        <taxon>Alphaproteobacteria</taxon>
        <taxon>Rhodobacterales</taxon>
        <taxon>Roseobacteraceae</taxon>
        <taxon>Maritimibacter</taxon>
    </lineage>
</organism>
<comment type="caution">
    <text evidence="5">The sequence shown here is derived from an EMBL/GenBank/DDBJ whole genome shotgun (WGS) entry which is preliminary data.</text>
</comment>
<dbReference type="InterPro" id="IPR006665">
    <property type="entry name" value="OmpA-like"/>
</dbReference>
<dbReference type="InterPro" id="IPR006690">
    <property type="entry name" value="OMPA-like_CS"/>
</dbReference>
<dbReference type="PANTHER" id="PTHR30329">
    <property type="entry name" value="STATOR ELEMENT OF FLAGELLAR MOTOR COMPLEX"/>
    <property type="match status" value="1"/>
</dbReference>
<feature type="domain" description="OmpA-like" evidence="4">
    <location>
        <begin position="178"/>
        <end position="296"/>
    </location>
</feature>
<dbReference type="InterPro" id="IPR050330">
    <property type="entry name" value="Bact_OuterMem_StrucFunc"/>
</dbReference>
<name>A0ABS6T571_9RHOB</name>
<keyword evidence="6" id="KW-1185">Reference proteome</keyword>
<dbReference type="PROSITE" id="PS51123">
    <property type="entry name" value="OMPA_2"/>
    <property type="match status" value="1"/>
</dbReference>
<protein>
    <submittedName>
        <fullName evidence="5">OmpA family protein</fullName>
    </submittedName>
</protein>
<dbReference type="Pfam" id="PF00691">
    <property type="entry name" value="OmpA"/>
    <property type="match status" value="1"/>
</dbReference>
<accession>A0ABS6T571</accession>
<evidence type="ECO:0000256" key="2">
    <source>
        <dbReference type="ARBA" id="ARBA00023136"/>
    </source>
</evidence>
<comment type="subcellular location">
    <subcellularLocation>
        <location evidence="1">Membrane</location>
    </subcellularLocation>
</comment>
<sequence length="296" mass="31468">MPAGAEIALPDGSTPTFEETENEARYALPIGPHDGDELRTLPAEGQVTRRAWRIGGTGLSSFQVMITLRQQLVDDGYEVLFECDASSCGGYDFRFGTDVIGEPDMHVDLGDFQFLSARIPGDTGQYASIFVSRSASSAYVQVISVAPADAAQPEVVTSTKTDPTAMPDEATGSLGEAMETIGRYIMTDLSFETGSASLGDGQYDSLAAIATYLDAHPSARVALVGHTDAEGSLAANIAISEQRAISVMERLVSRYGVAADRLEAKGIGYLAPIASNQTDDGRTRNRRVEAILISTE</sequence>
<dbReference type="PROSITE" id="PS01068">
    <property type="entry name" value="OMPA_1"/>
    <property type="match status" value="1"/>
</dbReference>
<reference evidence="5 6" key="1">
    <citation type="submission" date="2021-05" db="EMBL/GenBank/DDBJ databases">
        <title>Culturable bacteria isolated from Daya Bay.</title>
        <authorList>
            <person name="Zheng W."/>
            <person name="Yu S."/>
            <person name="Huang Y."/>
        </authorList>
    </citation>
    <scope>NUCLEOTIDE SEQUENCE [LARGE SCALE GENOMIC DNA]</scope>
    <source>
        <strain evidence="5 6">DP4N28-5</strain>
    </source>
</reference>
<proteinExistence type="predicted"/>
<evidence type="ECO:0000313" key="5">
    <source>
        <dbReference type="EMBL" id="MBV7380382.1"/>
    </source>
</evidence>
<dbReference type="CDD" id="cd07185">
    <property type="entry name" value="OmpA_C-like"/>
    <property type="match status" value="1"/>
</dbReference>
<evidence type="ECO:0000259" key="4">
    <source>
        <dbReference type="PROSITE" id="PS51123"/>
    </source>
</evidence>
<evidence type="ECO:0000256" key="1">
    <source>
        <dbReference type="ARBA" id="ARBA00004370"/>
    </source>
</evidence>